<feature type="region of interest" description="Disordered" evidence="1">
    <location>
        <begin position="65"/>
        <end position="90"/>
    </location>
</feature>
<keyword evidence="3" id="KW-1185">Reference proteome</keyword>
<feature type="region of interest" description="Disordered" evidence="1">
    <location>
        <begin position="123"/>
        <end position="150"/>
    </location>
</feature>
<name>A0A150GPR2_GONPE</name>
<feature type="compositionally biased region" description="Low complexity" evidence="1">
    <location>
        <begin position="239"/>
        <end position="248"/>
    </location>
</feature>
<dbReference type="EMBL" id="LSYV01000012">
    <property type="protein sequence ID" value="KXZ51722.1"/>
    <property type="molecule type" value="Genomic_DNA"/>
</dbReference>
<dbReference type="OrthoDB" id="551613at2759"/>
<evidence type="ECO:0000313" key="3">
    <source>
        <dbReference type="Proteomes" id="UP000075714"/>
    </source>
</evidence>
<feature type="compositionally biased region" description="Low complexity" evidence="1">
    <location>
        <begin position="138"/>
        <end position="150"/>
    </location>
</feature>
<organism evidence="2 3">
    <name type="scientific">Gonium pectorale</name>
    <name type="common">Green alga</name>
    <dbReference type="NCBI Taxonomy" id="33097"/>
    <lineage>
        <taxon>Eukaryota</taxon>
        <taxon>Viridiplantae</taxon>
        <taxon>Chlorophyta</taxon>
        <taxon>core chlorophytes</taxon>
        <taxon>Chlorophyceae</taxon>
        <taxon>CS clade</taxon>
        <taxon>Chlamydomonadales</taxon>
        <taxon>Volvocaceae</taxon>
        <taxon>Gonium</taxon>
    </lineage>
</organism>
<protein>
    <submittedName>
        <fullName evidence="2">Uncharacterized protein</fullName>
    </submittedName>
</protein>
<dbReference type="Proteomes" id="UP000075714">
    <property type="component" value="Unassembled WGS sequence"/>
</dbReference>
<accession>A0A150GPR2</accession>
<reference evidence="3" key="1">
    <citation type="journal article" date="2016" name="Nat. Commun.">
        <title>The Gonium pectorale genome demonstrates co-option of cell cycle regulation during the evolution of multicellularity.</title>
        <authorList>
            <person name="Hanschen E.R."/>
            <person name="Marriage T.N."/>
            <person name="Ferris P.J."/>
            <person name="Hamaji T."/>
            <person name="Toyoda A."/>
            <person name="Fujiyama A."/>
            <person name="Neme R."/>
            <person name="Noguchi H."/>
            <person name="Minakuchi Y."/>
            <person name="Suzuki M."/>
            <person name="Kawai-Toyooka H."/>
            <person name="Smith D.R."/>
            <person name="Sparks H."/>
            <person name="Anderson J."/>
            <person name="Bakaric R."/>
            <person name="Luria V."/>
            <person name="Karger A."/>
            <person name="Kirschner M.W."/>
            <person name="Durand P.M."/>
            <person name="Michod R.E."/>
            <person name="Nozaki H."/>
            <person name="Olson B.J."/>
        </authorList>
    </citation>
    <scope>NUCLEOTIDE SEQUENCE [LARGE SCALE GENOMIC DNA]</scope>
    <source>
        <strain evidence="3">NIES-2863</strain>
    </source>
</reference>
<evidence type="ECO:0000256" key="1">
    <source>
        <dbReference type="SAM" id="MobiDB-lite"/>
    </source>
</evidence>
<feature type="region of interest" description="Disordered" evidence="1">
    <location>
        <begin position="206"/>
        <end position="248"/>
    </location>
</feature>
<gene>
    <name evidence="2" type="ORF">GPECTOR_11g17</name>
</gene>
<sequence length="248" mass="24614">MVAASNARSPPEPSDEAWAERGVYICYGKTDLSYEEAEQLVRQAGLDLTREDFRDAAQVVWAYRSQPPQPPLPIEAASGSRSGGGGGGGDSTSWRLVGYAAADVMLPVTGVPAASVAAAAAAVGAGPGGRRGRRSRAMPRANPAGVPVAPHPAVATANTATASGASASAAVASPAAAATAGGGGDGQHAGRSASLYDKLGLVRDSAAPLVKGPPGRAARLPLQAHPRAASAPQPPPTSPAATQPPGRR</sequence>
<dbReference type="AlphaFoldDB" id="A0A150GPR2"/>
<comment type="caution">
    <text evidence="2">The sequence shown here is derived from an EMBL/GenBank/DDBJ whole genome shotgun (WGS) entry which is preliminary data.</text>
</comment>
<evidence type="ECO:0000313" key="2">
    <source>
        <dbReference type="EMBL" id="KXZ51722.1"/>
    </source>
</evidence>
<feature type="compositionally biased region" description="Gly residues" evidence="1">
    <location>
        <begin position="81"/>
        <end position="90"/>
    </location>
</feature>
<proteinExistence type="predicted"/>